<reference evidence="1 2" key="2">
    <citation type="submission" date="2018-02" db="EMBL/GenBank/DDBJ databases">
        <title>Whole genome sequencing analysis of Streptococcus pluranimalium isolated from cattle infected mastitis in China.</title>
        <authorList>
            <person name="Zhang J.-R."/>
            <person name="Hu G.-Z."/>
        </authorList>
    </citation>
    <scope>NUCLEOTIDE SEQUENCE [LARGE SCALE GENOMIC DNA]</scope>
    <source>
        <strain evidence="1 2">TH11417</strain>
    </source>
</reference>
<dbReference type="PIRSF" id="PIRSF034303">
    <property type="entry name" value="DUF1694"/>
    <property type="match status" value="1"/>
</dbReference>
<evidence type="ECO:0000313" key="1">
    <source>
        <dbReference type="EMBL" id="AUW96183.1"/>
    </source>
</evidence>
<name>A0A2L0D2Y7_9STRE</name>
<dbReference type="Proteomes" id="UP000238956">
    <property type="component" value="Chromosome"/>
</dbReference>
<reference evidence="1 2" key="1">
    <citation type="submission" date="2017-12" db="EMBL/GenBank/DDBJ databases">
        <authorList>
            <person name="Hurst M.R.H."/>
        </authorList>
    </citation>
    <scope>NUCLEOTIDE SEQUENCE [LARGE SCALE GENOMIC DNA]</scope>
    <source>
        <strain evidence="1 2">TH11417</strain>
    </source>
</reference>
<gene>
    <name evidence="1" type="ORF">C0J00_03115</name>
</gene>
<proteinExistence type="predicted"/>
<dbReference type="InterPro" id="IPR012543">
    <property type="entry name" value="DUF1694"/>
</dbReference>
<sequence>MSDVNQKIMERSSGNRVLNPDEQRYYLGTFQERVLITINIEDVNNDKILGLFSTALDKEIELINPIKVKISSRISEEKQMAFMTTAKNKGLSATIIEEKQVTSPFGVIIFTDHAINRSETDLITLTEDDTDHTILNKPKKGFFNRLFGK</sequence>
<keyword evidence="2" id="KW-1185">Reference proteome</keyword>
<protein>
    <submittedName>
        <fullName evidence="1">DUF1694 domain-containing protein</fullName>
    </submittedName>
</protein>
<dbReference type="InterPro" id="IPR029064">
    <property type="entry name" value="Ribosomal_eL30-like_sf"/>
</dbReference>
<dbReference type="Pfam" id="PF07997">
    <property type="entry name" value="DUF1694"/>
    <property type="match status" value="1"/>
</dbReference>
<accession>A0A2L0D2Y7</accession>
<dbReference type="SUPFAM" id="SSF160515">
    <property type="entry name" value="YueI-like"/>
    <property type="match status" value="1"/>
</dbReference>
<dbReference type="OrthoDB" id="95278at2"/>
<dbReference type="AlphaFoldDB" id="A0A2L0D2Y7"/>
<dbReference type="RefSeq" id="WP_104967520.1">
    <property type="nucleotide sequence ID" value="NZ_CP025536.1"/>
</dbReference>
<dbReference type="Gene3D" id="3.30.1330.30">
    <property type="match status" value="1"/>
</dbReference>
<organism evidence="1 2">
    <name type="scientific">Streptococcus pluranimalium</name>
    <dbReference type="NCBI Taxonomy" id="82348"/>
    <lineage>
        <taxon>Bacteria</taxon>
        <taxon>Bacillati</taxon>
        <taxon>Bacillota</taxon>
        <taxon>Bacilli</taxon>
        <taxon>Lactobacillales</taxon>
        <taxon>Streptococcaceae</taxon>
        <taxon>Streptococcus</taxon>
    </lineage>
</organism>
<dbReference type="KEGG" id="splr:C0J00_03115"/>
<dbReference type="GeneID" id="98392902"/>
<dbReference type="EMBL" id="CP025536">
    <property type="protein sequence ID" value="AUW96183.1"/>
    <property type="molecule type" value="Genomic_DNA"/>
</dbReference>
<evidence type="ECO:0000313" key="2">
    <source>
        <dbReference type="Proteomes" id="UP000238956"/>
    </source>
</evidence>